<dbReference type="Gene3D" id="2.60.40.2880">
    <property type="entry name" value="MmpS1-5, C-terminal soluble domain"/>
    <property type="match status" value="1"/>
</dbReference>
<reference evidence="2 3" key="1">
    <citation type="submission" date="2020-08" db="EMBL/GenBank/DDBJ databases">
        <title>Genomic Encyclopedia of Archaeal and Bacterial Type Strains, Phase II (KMG-II): from individual species to whole genera.</title>
        <authorList>
            <person name="Goeker M."/>
        </authorList>
    </citation>
    <scope>NUCLEOTIDE SEQUENCE [LARGE SCALE GENOMIC DNA]</scope>
    <source>
        <strain evidence="2 3">DSM 43850</strain>
    </source>
</reference>
<feature type="signal peptide" evidence="1">
    <location>
        <begin position="1"/>
        <end position="19"/>
    </location>
</feature>
<evidence type="ECO:0000313" key="3">
    <source>
        <dbReference type="Proteomes" id="UP000517916"/>
    </source>
</evidence>
<name>A0ABR6BKK3_9PSEU</name>
<dbReference type="PROSITE" id="PS51257">
    <property type="entry name" value="PROKAR_LIPOPROTEIN"/>
    <property type="match status" value="1"/>
</dbReference>
<sequence>MHKALTVTAALAAVAAVSACSNPTGKAWAITYEVTAEGTGTLSNISYAETVNRYQNSTTKHELAGPLGLPWKLDVVIGAGEQAEVTAKPSAGTGVLSCRILLDGTKELAKATAPAAGQPVTCTKKTDS</sequence>
<proteinExistence type="predicted"/>
<accession>A0ABR6BKK3</accession>
<dbReference type="InterPro" id="IPR038468">
    <property type="entry name" value="MmpS_C"/>
</dbReference>
<comment type="caution">
    <text evidence="2">The sequence shown here is derived from an EMBL/GenBank/DDBJ whole genome shotgun (WGS) entry which is preliminary data.</text>
</comment>
<dbReference type="EMBL" id="JACJID010000003">
    <property type="protein sequence ID" value="MBA8927428.1"/>
    <property type="molecule type" value="Genomic_DNA"/>
</dbReference>
<dbReference type="RefSeq" id="WP_025355409.1">
    <property type="nucleotide sequence ID" value="NZ_BAAABQ010000056.1"/>
</dbReference>
<keyword evidence="1" id="KW-0732">Signal</keyword>
<gene>
    <name evidence="2" type="ORF">BC739_004634</name>
</gene>
<dbReference type="Proteomes" id="UP000517916">
    <property type="component" value="Unassembled WGS sequence"/>
</dbReference>
<evidence type="ECO:0000313" key="2">
    <source>
        <dbReference type="EMBL" id="MBA8927428.1"/>
    </source>
</evidence>
<organism evidence="2 3">
    <name type="scientific">Kutzneria viridogrisea</name>
    <dbReference type="NCBI Taxonomy" id="47990"/>
    <lineage>
        <taxon>Bacteria</taxon>
        <taxon>Bacillati</taxon>
        <taxon>Actinomycetota</taxon>
        <taxon>Actinomycetes</taxon>
        <taxon>Pseudonocardiales</taxon>
        <taxon>Pseudonocardiaceae</taxon>
        <taxon>Kutzneria</taxon>
    </lineage>
</organism>
<protein>
    <recommendedName>
        <fullName evidence="4">MmpS family membrane protein</fullName>
    </recommendedName>
</protein>
<evidence type="ECO:0000256" key="1">
    <source>
        <dbReference type="SAM" id="SignalP"/>
    </source>
</evidence>
<evidence type="ECO:0008006" key="4">
    <source>
        <dbReference type="Google" id="ProtNLM"/>
    </source>
</evidence>
<keyword evidence="3" id="KW-1185">Reference proteome</keyword>
<feature type="chain" id="PRO_5046540722" description="MmpS family membrane protein" evidence="1">
    <location>
        <begin position="20"/>
        <end position="128"/>
    </location>
</feature>